<reference evidence="7 8" key="1">
    <citation type="submission" date="2018-04" db="EMBL/GenBank/DDBJ databases">
        <title>Characteristic and Complete Genome Sequencing of A Novel Member of Infective Endocarditis Causative Bacteria: Bergeyella cardium QL-PH.</title>
        <authorList>
            <person name="Pan H."/>
            <person name="Sun E."/>
            <person name="Zhang Y."/>
        </authorList>
    </citation>
    <scope>NUCLEOTIDE SEQUENCE [LARGE SCALE GENOMIC DNA]</scope>
    <source>
        <strain evidence="7 8">HPQL</strain>
    </source>
</reference>
<dbReference type="Proteomes" id="UP000464318">
    <property type="component" value="Chromosome"/>
</dbReference>
<dbReference type="SMART" id="SM00905">
    <property type="entry name" value="FolB"/>
    <property type="match status" value="1"/>
</dbReference>
<proteinExistence type="inferred from homology"/>
<evidence type="ECO:0000256" key="2">
    <source>
        <dbReference type="ARBA" id="ARBA00005013"/>
    </source>
</evidence>
<dbReference type="InterPro" id="IPR006156">
    <property type="entry name" value="Dihydroneopterin_aldolase"/>
</dbReference>
<comment type="pathway">
    <text evidence="2 6">Cofactor biosynthesis; tetrahydrofolate biosynthesis; 2-amino-4-hydroxy-6-hydroxymethyl-7,8-dihydropteridine diphosphate from 7,8-dihydroneopterin triphosphate: step 3/4.</text>
</comment>
<dbReference type="PANTHER" id="PTHR42844:SF1">
    <property type="entry name" value="DIHYDRONEOPTERIN ALDOLASE 1-RELATED"/>
    <property type="match status" value="1"/>
</dbReference>
<evidence type="ECO:0000256" key="5">
    <source>
        <dbReference type="ARBA" id="ARBA00023239"/>
    </source>
</evidence>
<evidence type="ECO:0000256" key="4">
    <source>
        <dbReference type="ARBA" id="ARBA00022909"/>
    </source>
</evidence>
<dbReference type="Pfam" id="PF02152">
    <property type="entry name" value="FolB"/>
    <property type="match status" value="1"/>
</dbReference>
<evidence type="ECO:0000313" key="7">
    <source>
        <dbReference type="EMBL" id="QHN65676.1"/>
    </source>
</evidence>
<evidence type="ECO:0000256" key="6">
    <source>
        <dbReference type="RuleBase" id="RU362079"/>
    </source>
</evidence>
<keyword evidence="5 6" id="KW-0456">Lyase</keyword>
<sequence>MSLTTKIFLESIKIYAHHGVLPEERSIGTYYLINAELHTDFSKAMETDNLHHTISYADINDIIHQEMKTPSLLLERVAGRILTRIEKEYPQVTCLKLKITKTTPPVQGEVFGAGVEVEKTFK</sequence>
<dbReference type="GO" id="GO:0005737">
    <property type="term" value="C:cytoplasm"/>
    <property type="evidence" value="ECO:0007669"/>
    <property type="project" value="TreeGrafter"/>
</dbReference>
<evidence type="ECO:0000313" key="8">
    <source>
        <dbReference type="Proteomes" id="UP000464318"/>
    </source>
</evidence>
<accession>A0A6P1QUA5</accession>
<dbReference type="EC" id="4.1.2.25" evidence="6"/>
<keyword evidence="8" id="KW-1185">Reference proteome</keyword>
<dbReference type="GO" id="GO:0046654">
    <property type="term" value="P:tetrahydrofolate biosynthetic process"/>
    <property type="evidence" value="ECO:0007669"/>
    <property type="project" value="UniProtKB-UniRule"/>
</dbReference>
<comment type="similarity">
    <text evidence="3 6">Belongs to the DHNA family.</text>
</comment>
<dbReference type="EMBL" id="CP029149">
    <property type="protein sequence ID" value="QHN65676.1"/>
    <property type="molecule type" value="Genomic_DNA"/>
</dbReference>
<dbReference type="AlphaFoldDB" id="A0A6P1QUA5"/>
<dbReference type="Gene3D" id="3.30.1130.10">
    <property type="match status" value="1"/>
</dbReference>
<dbReference type="PANTHER" id="PTHR42844">
    <property type="entry name" value="DIHYDRONEOPTERIN ALDOLASE 1-RELATED"/>
    <property type="match status" value="1"/>
</dbReference>
<name>A0A6P1QUA5_9FLAO</name>
<organism evidence="7 8">
    <name type="scientific">Bergeyella cardium</name>
    <dbReference type="NCBI Taxonomy" id="1585976"/>
    <lineage>
        <taxon>Bacteria</taxon>
        <taxon>Pseudomonadati</taxon>
        <taxon>Bacteroidota</taxon>
        <taxon>Flavobacteriia</taxon>
        <taxon>Flavobacteriales</taxon>
        <taxon>Weeksellaceae</taxon>
        <taxon>Bergeyella</taxon>
    </lineage>
</organism>
<keyword evidence="4 6" id="KW-0289">Folate biosynthesis</keyword>
<dbReference type="InterPro" id="IPR006157">
    <property type="entry name" value="FolB_dom"/>
</dbReference>
<dbReference type="OrthoDB" id="9803748at2"/>
<comment type="function">
    <text evidence="6">Catalyzes the conversion of 7,8-dihydroneopterin to 6-hydroxymethyl-7,8-dihydropterin.</text>
</comment>
<dbReference type="GO" id="GO:0004150">
    <property type="term" value="F:dihydroneopterin aldolase activity"/>
    <property type="evidence" value="ECO:0007669"/>
    <property type="project" value="UniProtKB-UniRule"/>
</dbReference>
<evidence type="ECO:0000256" key="3">
    <source>
        <dbReference type="ARBA" id="ARBA00005708"/>
    </source>
</evidence>
<gene>
    <name evidence="7" type="primary">folB</name>
    <name evidence="7" type="ORF">DBX24_07165</name>
</gene>
<evidence type="ECO:0000256" key="1">
    <source>
        <dbReference type="ARBA" id="ARBA00001353"/>
    </source>
</evidence>
<dbReference type="KEGG" id="bcad:DBX24_07165"/>
<dbReference type="UniPathway" id="UPA00077">
    <property type="reaction ID" value="UER00154"/>
</dbReference>
<dbReference type="RefSeq" id="WP_160224416.1">
    <property type="nucleotide sequence ID" value="NZ_CP029149.1"/>
</dbReference>
<dbReference type="NCBIfam" id="TIGR00525">
    <property type="entry name" value="folB"/>
    <property type="match status" value="1"/>
</dbReference>
<dbReference type="GO" id="GO:0046656">
    <property type="term" value="P:folic acid biosynthetic process"/>
    <property type="evidence" value="ECO:0007669"/>
    <property type="project" value="UniProtKB-UniRule"/>
</dbReference>
<dbReference type="NCBIfam" id="TIGR00526">
    <property type="entry name" value="folB_dom"/>
    <property type="match status" value="1"/>
</dbReference>
<dbReference type="InterPro" id="IPR043133">
    <property type="entry name" value="GTP-CH-I_C/QueF"/>
</dbReference>
<dbReference type="SUPFAM" id="SSF55620">
    <property type="entry name" value="Tetrahydrobiopterin biosynthesis enzymes-like"/>
    <property type="match status" value="1"/>
</dbReference>
<protein>
    <recommendedName>
        <fullName evidence="6">7,8-dihydroneopterin aldolase</fullName>
        <ecNumber evidence="6">4.1.2.25</ecNumber>
    </recommendedName>
</protein>
<comment type="catalytic activity">
    <reaction evidence="1 6">
        <text>7,8-dihydroneopterin = 6-hydroxymethyl-7,8-dihydropterin + glycolaldehyde</text>
        <dbReference type="Rhea" id="RHEA:10540"/>
        <dbReference type="ChEBI" id="CHEBI:17001"/>
        <dbReference type="ChEBI" id="CHEBI:17071"/>
        <dbReference type="ChEBI" id="CHEBI:44841"/>
        <dbReference type="EC" id="4.1.2.25"/>
    </reaction>
</comment>